<organism evidence="2 3">
    <name type="scientific">Labrys miyagiensis</name>
    <dbReference type="NCBI Taxonomy" id="346912"/>
    <lineage>
        <taxon>Bacteria</taxon>
        <taxon>Pseudomonadati</taxon>
        <taxon>Pseudomonadota</taxon>
        <taxon>Alphaproteobacteria</taxon>
        <taxon>Hyphomicrobiales</taxon>
        <taxon>Xanthobacteraceae</taxon>
        <taxon>Labrys</taxon>
    </lineage>
</organism>
<dbReference type="Pfam" id="PF01243">
    <property type="entry name" value="PNPOx_N"/>
    <property type="match status" value="1"/>
</dbReference>
<proteinExistence type="predicted"/>
<name>A0ABQ6CBM7_9HYPH</name>
<dbReference type="RefSeq" id="WP_284310415.1">
    <property type="nucleotide sequence ID" value="NZ_BSPC01000005.1"/>
</dbReference>
<evidence type="ECO:0000313" key="2">
    <source>
        <dbReference type="EMBL" id="GLS17604.1"/>
    </source>
</evidence>
<keyword evidence="3" id="KW-1185">Reference proteome</keyword>
<sequence length="151" mass="16537">MLTAQMRDLIAHHSLGLVATVTPEGAPAVSPKGTFLIHDDRTIAFSNIRSPGTVRNIARNPAVEVNFIDVLHRTACRIRGAARLCTAAELPDGLHARFTEKWPQLAGMMKGFVLIEIADAKFLRSPVYDIGEEADALARHWSAYYKSLAEG</sequence>
<evidence type="ECO:0000259" key="1">
    <source>
        <dbReference type="Pfam" id="PF01243"/>
    </source>
</evidence>
<evidence type="ECO:0000313" key="3">
    <source>
        <dbReference type="Proteomes" id="UP001156882"/>
    </source>
</evidence>
<dbReference type="EMBL" id="BSPC01000005">
    <property type="protein sequence ID" value="GLS17604.1"/>
    <property type="molecule type" value="Genomic_DNA"/>
</dbReference>
<dbReference type="Gene3D" id="2.30.110.10">
    <property type="entry name" value="Electron Transport, Fmn-binding Protein, Chain A"/>
    <property type="match status" value="1"/>
</dbReference>
<reference evidence="3" key="1">
    <citation type="journal article" date="2019" name="Int. J. Syst. Evol. Microbiol.">
        <title>The Global Catalogue of Microorganisms (GCM) 10K type strain sequencing project: providing services to taxonomists for standard genome sequencing and annotation.</title>
        <authorList>
            <consortium name="The Broad Institute Genomics Platform"/>
            <consortium name="The Broad Institute Genome Sequencing Center for Infectious Disease"/>
            <person name="Wu L."/>
            <person name="Ma J."/>
        </authorList>
    </citation>
    <scope>NUCLEOTIDE SEQUENCE [LARGE SCALE GENOMIC DNA]</scope>
    <source>
        <strain evidence="3">NBRC 101365</strain>
    </source>
</reference>
<gene>
    <name evidence="2" type="ORF">GCM10007874_06190</name>
</gene>
<dbReference type="InterPro" id="IPR012349">
    <property type="entry name" value="Split_barrel_FMN-bd"/>
</dbReference>
<dbReference type="Proteomes" id="UP001156882">
    <property type="component" value="Unassembled WGS sequence"/>
</dbReference>
<dbReference type="SUPFAM" id="SSF50475">
    <property type="entry name" value="FMN-binding split barrel"/>
    <property type="match status" value="1"/>
</dbReference>
<dbReference type="PANTHER" id="PTHR40660">
    <property type="entry name" value="5'-PHOSPHATE OXIDASE PUTATIVE DOMAIN-CONTAINING PROTEIN-RELATED"/>
    <property type="match status" value="1"/>
</dbReference>
<dbReference type="InterPro" id="IPR011576">
    <property type="entry name" value="Pyridox_Oxase_N"/>
</dbReference>
<feature type="domain" description="Pyridoxamine 5'-phosphate oxidase N-terminal" evidence="1">
    <location>
        <begin position="2"/>
        <end position="117"/>
    </location>
</feature>
<comment type="caution">
    <text evidence="2">The sequence shown here is derived from an EMBL/GenBank/DDBJ whole genome shotgun (WGS) entry which is preliminary data.</text>
</comment>
<dbReference type="PANTHER" id="PTHR40660:SF1">
    <property type="entry name" value="5'-PHOSPHATE OXIDASE PUTATIVE DOMAIN-CONTAINING PROTEIN-RELATED"/>
    <property type="match status" value="1"/>
</dbReference>
<protein>
    <recommendedName>
        <fullName evidence="1">Pyridoxamine 5'-phosphate oxidase N-terminal domain-containing protein</fullName>
    </recommendedName>
</protein>
<accession>A0ABQ6CBM7</accession>